<feature type="transmembrane region" description="Helical" evidence="2">
    <location>
        <begin position="29"/>
        <end position="51"/>
    </location>
</feature>
<keyword evidence="2" id="KW-0812">Transmembrane</keyword>
<evidence type="ECO:0000256" key="1">
    <source>
        <dbReference type="SAM" id="MobiDB-lite"/>
    </source>
</evidence>
<reference evidence="3 4" key="1">
    <citation type="submission" date="2022-10" db="EMBL/GenBank/DDBJ databases">
        <title>The complete genomes of actinobacterial strains from the NBC collection.</title>
        <authorList>
            <person name="Joergensen T.S."/>
            <person name="Alvarez Arevalo M."/>
            <person name="Sterndorff E.B."/>
            <person name="Faurdal D."/>
            <person name="Vuksanovic O."/>
            <person name="Mourched A.-S."/>
            <person name="Charusanti P."/>
            <person name="Shaw S."/>
            <person name="Blin K."/>
            <person name="Weber T."/>
        </authorList>
    </citation>
    <scope>NUCLEOTIDE SEQUENCE [LARGE SCALE GENOMIC DNA]</scope>
    <source>
        <strain evidence="3 4">NBC_01413</strain>
    </source>
</reference>
<keyword evidence="2" id="KW-1133">Transmembrane helix</keyword>
<dbReference type="EMBL" id="CP109527">
    <property type="protein sequence ID" value="WTY33675.1"/>
    <property type="molecule type" value="Genomic_DNA"/>
</dbReference>
<evidence type="ECO:0000313" key="3">
    <source>
        <dbReference type="EMBL" id="WTY33675.1"/>
    </source>
</evidence>
<evidence type="ECO:0000256" key="2">
    <source>
        <dbReference type="SAM" id="Phobius"/>
    </source>
</evidence>
<sequence length="73" mass="7071">MSAPGGGAAVPVHEVEPTSDTSNLPEPNLLSVIGGLLALGIAGGGSAAVSFQGAAQAQARIDAARAEFFGPRA</sequence>
<accession>A0ABZ1N1A5</accession>
<feature type="region of interest" description="Disordered" evidence="1">
    <location>
        <begin position="1"/>
        <end position="26"/>
    </location>
</feature>
<organism evidence="3 4">
    <name type="scientific">Nocardia salmonicida</name>
    <dbReference type="NCBI Taxonomy" id="53431"/>
    <lineage>
        <taxon>Bacteria</taxon>
        <taxon>Bacillati</taxon>
        <taxon>Actinomycetota</taxon>
        <taxon>Actinomycetes</taxon>
        <taxon>Mycobacteriales</taxon>
        <taxon>Nocardiaceae</taxon>
        <taxon>Nocardia</taxon>
    </lineage>
</organism>
<dbReference type="Proteomes" id="UP001621418">
    <property type="component" value="Chromosome"/>
</dbReference>
<keyword evidence="2" id="KW-0472">Membrane</keyword>
<keyword evidence="4" id="KW-1185">Reference proteome</keyword>
<protein>
    <submittedName>
        <fullName evidence="3">Uncharacterized protein</fullName>
    </submittedName>
</protein>
<dbReference type="RefSeq" id="WP_328662510.1">
    <property type="nucleotide sequence ID" value="NZ_CP108014.1"/>
</dbReference>
<dbReference type="GeneID" id="91376499"/>
<evidence type="ECO:0000313" key="4">
    <source>
        <dbReference type="Proteomes" id="UP001621418"/>
    </source>
</evidence>
<name>A0ABZ1N1A5_9NOCA</name>
<gene>
    <name evidence="3" type="ORF">OG308_20310</name>
</gene>
<proteinExistence type="predicted"/>